<accession>A0A927B712</accession>
<evidence type="ECO:0000313" key="2">
    <source>
        <dbReference type="EMBL" id="MBD2756342.1"/>
    </source>
</evidence>
<gene>
    <name evidence="2" type="ORF">IC230_25835</name>
</gene>
<evidence type="ECO:0000313" key="3">
    <source>
        <dbReference type="Proteomes" id="UP000653797"/>
    </source>
</evidence>
<organism evidence="2 3">
    <name type="scientific">Spirosoma validum</name>
    <dbReference type="NCBI Taxonomy" id="2771355"/>
    <lineage>
        <taxon>Bacteria</taxon>
        <taxon>Pseudomonadati</taxon>
        <taxon>Bacteroidota</taxon>
        <taxon>Cytophagia</taxon>
        <taxon>Cytophagales</taxon>
        <taxon>Cytophagaceae</taxon>
        <taxon>Spirosoma</taxon>
    </lineage>
</organism>
<dbReference type="EMBL" id="JACXAA010000012">
    <property type="protein sequence ID" value="MBD2756342.1"/>
    <property type="molecule type" value="Genomic_DNA"/>
</dbReference>
<dbReference type="Proteomes" id="UP000653797">
    <property type="component" value="Unassembled WGS sequence"/>
</dbReference>
<dbReference type="PANTHER" id="PTHR38593">
    <property type="entry name" value="BLR2558 PROTEIN"/>
    <property type="match status" value="1"/>
</dbReference>
<dbReference type="AlphaFoldDB" id="A0A927B712"/>
<proteinExistence type="predicted"/>
<keyword evidence="3" id="KW-1185">Reference proteome</keyword>
<dbReference type="PANTHER" id="PTHR38593:SF1">
    <property type="entry name" value="BLR2558 PROTEIN"/>
    <property type="match status" value="1"/>
</dbReference>
<feature type="domain" description="DUF4142" evidence="1">
    <location>
        <begin position="22"/>
        <end position="153"/>
    </location>
</feature>
<dbReference type="Gene3D" id="1.20.1260.10">
    <property type="match status" value="1"/>
</dbReference>
<dbReference type="Pfam" id="PF13628">
    <property type="entry name" value="DUF4142"/>
    <property type="match status" value="1"/>
</dbReference>
<name>A0A927B712_9BACT</name>
<dbReference type="InterPro" id="IPR012347">
    <property type="entry name" value="Ferritin-like"/>
</dbReference>
<comment type="caution">
    <text evidence="2">The sequence shown here is derived from an EMBL/GenBank/DDBJ whole genome shotgun (WGS) entry which is preliminary data.</text>
</comment>
<evidence type="ECO:0000259" key="1">
    <source>
        <dbReference type="Pfam" id="PF13628"/>
    </source>
</evidence>
<dbReference type="InterPro" id="IPR025419">
    <property type="entry name" value="DUF4142"/>
</dbReference>
<protein>
    <submittedName>
        <fullName evidence="2">DUF4142 domain-containing protein</fullName>
    </submittedName>
</protein>
<reference evidence="2" key="1">
    <citation type="submission" date="2020-09" db="EMBL/GenBank/DDBJ databases">
        <authorList>
            <person name="Kim M.K."/>
        </authorList>
    </citation>
    <scope>NUCLEOTIDE SEQUENCE</scope>
    <source>
        <strain evidence="2">BT704</strain>
    </source>
</reference>
<sequence>MTVSLFSQSDTTQFNSFSQYLMLEVAKEGMMQLEVSKVALQKATNPEVRELAQAEVEEQTGLLAKLKEIADAKGITLPASPDPETQAMVTKLQGMSGGSLDKMYVSESGVKGHEKLDKVMSTVESTASDASLKGVARAAHPLVKTHLTVAKQIVNKL</sequence>